<keyword evidence="3" id="KW-1185">Reference proteome</keyword>
<reference evidence="2 3" key="1">
    <citation type="submission" date="2016-10" db="EMBL/GenBank/DDBJ databases">
        <authorList>
            <person name="de Groot N.N."/>
        </authorList>
    </citation>
    <scope>NUCLEOTIDE SEQUENCE [LARGE SCALE GENOMIC DNA]</scope>
    <source>
        <strain evidence="2 3">DSM 14858</strain>
    </source>
</reference>
<dbReference type="Pfam" id="PF10670">
    <property type="entry name" value="DUF4198"/>
    <property type="match status" value="1"/>
</dbReference>
<evidence type="ECO:0000313" key="2">
    <source>
        <dbReference type="EMBL" id="SEK42503.1"/>
    </source>
</evidence>
<organism evidence="2 3">
    <name type="scientific">Jannaschia helgolandensis</name>
    <dbReference type="NCBI Taxonomy" id="188906"/>
    <lineage>
        <taxon>Bacteria</taxon>
        <taxon>Pseudomonadati</taxon>
        <taxon>Pseudomonadota</taxon>
        <taxon>Alphaproteobacteria</taxon>
        <taxon>Rhodobacterales</taxon>
        <taxon>Roseobacteraceae</taxon>
        <taxon>Jannaschia</taxon>
    </lineage>
</organism>
<dbReference type="AlphaFoldDB" id="A0A1H7GWF9"/>
<name>A0A1H7GWF9_9RHOB</name>
<dbReference type="Proteomes" id="UP000199283">
    <property type="component" value="Unassembled WGS sequence"/>
</dbReference>
<keyword evidence="1" id="KW-0732">Signal</keyword>
<proteinExistence type="predicted"/>
<dbReference type="RefSeq" id="WP_175495745.1">
    <property type="nucleotide sequence ID" value="NZ_FNZQ01000001.1"/>
</dbReference>
<dbReference type="STRING" id="188906.SAMN04488526_0543"/>
<gene>
    <name evidence="2" type="ORF">SAMN04488526_0543</name>
</gene>
<feature type="chain" id="PRO_5011457181" evidence="1">
    <location>
        <begin position="22"/>
        <end position="269"/>
    </location>
</feature>
<evidence type="ECO:0000313" key="3">
    <source>
        <dbReference type="Proteomes" id="UP000199283"/>
    </source>
</evidence>
<accession>A0A1H7GWF9</accession>
<dbReference type="EMBL" id="FNZQ01000001">
    <property type="protein sequence ID" value="SEK42503.1"/>
    <property type="molecule type" value="Genomic_DNA"/>
</dbReference>
<feature type="signal peptide" evidence="1">
    <location>
        <begin position="1"/>
        <end position="21"/>
    </location>
</feature>
<dbReference type="InterPro" id="IPR019613">
    <property type="entry name" value="DUF4198"/>
</dbReference>
<protein>
    <submittedName>
        <fullName evidence="2">Uncharacterized conserved protein, contains GH25 family domain</fullName>
    </submittedName>
</protein>
<sequence length="269" mass="29394">MPTLSKIVVVALSMFAAPLQAHEFWIDAEDFTVASGEAVTASFRNGENMVGSALSYIPAQSARFDMVVNGKEIEVPTRIGNNPAFNVAGLPDGLLAILHETTDQSVTYTEWEKWVTFTDHKDFAFAQQAHIDRGLSQDTFRENYRRYAKALVAVGDGSGEDRLNGLKTEIVAGLNPYTDDLSGGLPVQVFLDGAPIAEAQFEMFERDAAGEVVITRHKADDQGRATLPMMPGRKYLIDSVQIEELEPATEGDAGWLTHWAALTFAVPEA</sequence>
<evidence type="ECO:0000256" key="1">
    <source>
        <dbReference type="SAM" id="SignalP"/>
    </source>
</evidence>